<name>A0AAJ7E0K6_9HYME</name>
<accession>A0AAJ7E0K6</accession>
<keyword evidence="6 14" id="KW-0418">Kinase</keyword>
<protein>
    <recommendedName>
        <fullName evidence="2">non-specific serine/threonine protein kinase</fullName>
        <ecNumber evidence="2">2.7.11.1</ecNumber>
    </recommendedName>
</protein>
<feature type="region of interest" description="Disordered" evidence="11">
    <location>
        <begin position="1329"/>
        <end position="1348"/>
    </location>
</feature>
<reference evidence="14" key="1">
    <citation type="submission" date="2025-08" db="UniProtKB">
        <authorList>
            <consortium name="RefSeq"/>
        </authorList>
    </citation>
    <scope>IDENTIFICATION</scope>
</reference>
<feature type="region of interest" description="Disordered" evidence="11">
    <location>
        <begin position="292"/>
        <end position="344"/>
    </location>
</feature>
<dbReference type="GeneID" id="105366489"/>
<feature type="compositionally biased region" description="Basic and acidic residues" evidence="11">
    <location>
        <begin position="98"/>
        <end position="108"/>
    </location>
</feature>
<feature type="compositionally biased region" description="Low complexity" evidence="11">
    <location>
        <begin position="1336"/>
        <end position="1348"/>
    </location>
</feature>
<dbReference type="InterPro" id="IPR000719">
    <property type="entry name" value="Prot_kinase_dom"/>
</dbReference>
<feature type="compositionally biased region" description="Polar residues" evidence="11">
    <location>
        <begin position="330"/>
        <end position="344"/>
    </location>
</feature>
<proteinExistence type="predicted"/>
<evidence type="ECO:0000259" key="12">
    <source>
        <dbReference type="PROSITE" id="PS50011"/>
    </source>
</evidence>
<feature type="compositionally biased region" description="Polar residues" evidence="11">
    <location>
        <begin position="2225"/>
        <end position="2234"/>
    </location>
</feature>
<evidence type="ECO:0000256" key="10">
    <source>
        <dbReference type="SAM" id="Coils"/>
    </source>
</evidence>
<feature type="region of interest" description="Disordered" evidence="11">
    <location>
        <begin position="80"/>
        <end position="257"/>
    </location>
</feature>
<evidence type="ECO:0000313" key="14">
    <source>
        <dbReference type="RefSeq" id="XP_011503248.1"/>
    </source>
</evidence>
<dbReference type="GO" id="GO:0004674">
    <property type="term" value="F:protein serine/threonine kinase activity"/>
    <property type="evidence" value="ECO:0007669"/>
    <property type="project" value="UniProtKB-KW"/>
</dbReference>
<dbReference type="SUPFAM" id="SSF56112">
    <property type="entry name" value="Protein kinase-like (PK-like)"/>
    <property type="match status" value="1"/>
</dbReference>
<evidence type="ECO:0000256" key="2">
    <source>
        <dbReference type="ARBA" id="ARBA00012513"/>
    </source>
</evidence>
<evidence type="ECO:0000256" key="8">
    <source>
        <dbReference type="ARBA" id="ARBA00047899"/>
    </source>
</evidence>
<feature type="compositionally biased region" description="Low complexity" evidence="11">
    <location>
        <begin position="3176"/>
        <end position="3190"/>
    </location>
</feature>
<feature type="domain" description="Protein kinase" evidence="12">
    <location>
        <begin position="639"/>
        <end position="897"/>
    </location>
</feature>
<keyword evidence="10" id="KW-0175">Coiled coil</keyword>
<dbReference type="Gene3D" id="3.30.200.20">
    <property type="entry name" value="Phosphorylase Kinase, domain 1"/>
    <property type="match status" value="1"/>
</dbReference>
<feature type="compositionally biased region" description="Basic and acidic residues" evidence="11">
    <location>
        <begin position="1796"/>
        <end position="1805"/>
    </location>
</feature>
<dbReference type="Pfam" id="PF12202">
    <property type="entry name" value="OSR1_C"/>
    <property type="match status" value="1"/>
</dbReference>
<evidence type="ECO:0000256" key="4">
    <source>
        <dbReference type="ARBA" id="ARBA00022679"/>
    </source>
</evidence>
<evidence type="ECO:0000256" key="3">
    <source>
        <dbReference type="ARBA" id="ARBA00022527"/>
    </source>
</evidence>
<evidence type="ECO:0000256" key="9">
    <source>
        <dbReference type="ARBA" id="ARBA00048679"/>
    </source>
</evidence>
<feature type="compositionally biased region" description="Polar residues" evidence="11">
    <location>
        <begin position="234"/>
        <end position="251"/>
    </location>
</feature>
<keyword evidence="7" id="KW-0067">ATP-binding</keyword>
<dbReference type="SMART" id="SM00220">
    <property type="entry name" value="S_TKc"/>
    <property type="match status" value="1"/>
</dbReference>
<evidence type="ECO:0000256" key="7">
    <source>
        <dbReference type="ARBA" id="ARBA00022840"/>
    </source>
</evidence>
<dbReference type="FunFam" id="3.30.200.20:FF:000010">
    <property type="entry name" value="Serine/threonine-protein kinase WNK1 isoform 2"/>
    <property type="match status" value="1"/>
</dbReference>
<evidence type="ECO:0000313" key="13">
    <source>
        <dbReference type="Proteomes" id="UP000695007"/>
    </source>
</evidence>
<gene>
    <name evidence="14" type="primary">LOC105366489</name>
</gene>
<dbReference type="InterPro" id="IPR008271">
    <property type="entry name" value="Ser/Thr_kinase_AS"/>
</dbReference>
<dbReference type="InterPro" id="IPR050588">
    <property type="entry name" value="WNK_Ser-Thr_kinase"/>
</dbReference>
<dbReference type="Proteomes" id="UP000695007">
    <property type="component" value="Unplaced"/>
</dbReference>
<feature type="region of interest" description="Disordered" evidence="11">
    <location>
        <begin position="2204"/>
        <end position="2234"/>
    </location>
</feature>
<evidence type="ECO:0000256" key="1">
    <source>
        <dbReference type="ARBA" id="ARBA00001946"/>
    </source>
</evidence>
<feature type="compositionally biased region" description="Basic and acidic residues" evidence="11">
    <location>
        <begin position="214"/>
        <end position="227"/>
    </location>
</feature>
<dbReference type="InterPro" id="IPR011009">
    <property type="entry name" value="Kinase-like_dom_sf"/>
</dbReference>
<dbReference type="Gene3D" id="3.10.20.90">
    <property type="entry name" value="Phosphatidylinositol 3-kinase Catalytic Subunit, Chain A, domain 1"/>
    <property type="match status" value="2"/>
</dbReference>
<dbReference type="GO" id="GO:0005524">
    <property type="term" value="F:ATP binding"/>
    <property type="evidence" value="ECO:0007669"/>
    <property type="project" value="UniProtKB-KW"/>
</dbReference>
<comment type="cofactor">
    <cofactor evidence="1">
        <name>Mg(2+)</name>
        <dbReference type="ChEBI" id="CHEBI:18420"/>
    </cofactor>
</comment>
<feature type="region of interest" description="Disordered" evidence="11">
    <location>
        <begin position="2585"/>
        <end position="2612"/>
    </location>
</feature>
<feature type="compositionally biased region" description="Polar residues" evidence="11">
    <location>
        <begin position="86"/>
        <end position="96"/>
    </location>
</feature>
<dbReference type="InterPro" id="IPR024678">
    <property type="entry name" value="Kinase_OSR1/WNK_CCT"/>
</dbReference>
<feature type="compositionally biased region" description="Basic and acidic residues" evidence="11">
    <location>
        <begin position="125"/>
        <end position="134"/>
    </location>
</feature>
<dbReference type="EC" id="2.7.11.1" evidence="2"/>
<feature type="region of interest" description="Disordered" evidence="11">
    <location>
        <begin position="2861"/>
        <end position="2882"/>
    </location>
</feature>
<sequence length="3214" mass="358530">MPRCCNENKSLRLVSSNQQHNAENILLTHSRPFSISGGEQLDIEEAPVVVVERSHRRVRCDLSPVPTNTNSGFIKLIGIKDKSSRQESQSRYNCGSSGHRDKEKEAKKRAAIGNAVRGLFPSGHSRQDRYETSRQRSSGGTGGGVGLSGLCPKLVTNTGNSGQSNVGLGHHLTPQESQTSCGVVTSQKNQGHRRNRKISINSQAASSSGLSNLADRKSRSSQLEHDSQPPALTITKNGISLNSQSTRQKNSLDPVEKSLVSSFDHENNHSFSDAEEAITATENFSRISNIIMPLTPMGKGNSRKVSKEEKTAEKSMYSSNSESKEDNDGSQKLSSVSQEGRTSTENIVQSFNASLSFKKKPNLNENTNVRENKRKTSVYSLVNFDKDGANRKSNFKQDNIDEDCTQKDSNVILEISCSNLNEQKNLNESSMPSTSRKSSNGKLKCKNISVEVMDKSEKNRLDNHDIAQDCFKNINIEQIKNLRFTTSSVMRESIDLESKEFREECQRNEDEEEEVTIYDEDDNGTSISDIVATQALHESLSKMGKVLPMGSEITLKENIKEEVKPEESHQKDITVQEETVEGFIGPLLDENFKTDEKLVQKTMEMDEVRNLLMKVKVQTVEDDDDEEKAVGISPDQRFLKFEEEIGRGSFKTVYRGLDTQTGVAVAWCELQEKKLNKIERLRFREEAEMLKGLQHPNIVRFYDYWEVTLTRRKYIVLVTELMTSGTLKTYLRRFKKINPKVLKSWCRQILKGLAFLHSRSPPIIHRDLKCDNIFITGTTGSVKIGDLGLATLKNRSFAKSVIGTPEFMAPEMYEEHYDESVDVYAFGMCMLEMATSEYPYSECTGPAQIYKRVVSGVKPQSYDKVENPEVREIIEMCIRLKKEERPLVKDLLNHEFFVDDIGLKLEMVSRDTAVAEAELSRVEFRLRVLDPKKRSNKHKENEAIQFDFDIEVDNAEEVASEMAKSSLILEEDAKTVAKMLKSQITALKREREERKLKEEKERQDAETTAANESILQNHLLIQQMQVQQQQTQPGINIQQVPNSVQIQHSLQPQPVQLVQQQPMIQQQTSVIQPQQAQQIQQLNQQQQQQVQYQQQQQQYQQMTQVSQTMSGNSSQCSTPQTVPAQTPFSQVTQQQLQQQYIQLNQMGITPQLSHPPQTMQIPQIQQTIQYTQTQVQHVQQIQQTPVAGSSTVPNIQAQSFYHQGTATMPTYPPSQIFQQNVSQPIFHGYATNSTSGHIDVLPNQPPQQVYTTHSNPSGNNTVATSISYIQPMQVQVSLPQQTSSISNIQTAPGLITNGAHQSQAPQNIMMQMQYSQGTTIVPPATSMTQNLNAVPQGSNNSQQQQSIQQSQCAAQQSVQQSIPQQQQNIQSIPQQQQQQNIQQSIPQQQQNIQSITQQQQQQNIQSITQQQQQNVQQSIQPQQQQQSVQQSIPQQQQQQNVQLISQQQNIPQQQIIQQSVSQKQSIQQSIPQQQSIQQSIPQQQQNIQQTIPQQQQSIQQSISQQQQSIQQSIPQQQQNIQQSISQQQQTMQQSISQQQQSMHQSISQQQQQSIQQPISQPQSTSIQQQSLSQQQVVSQQQAISQQSQQSSIQHQILHPHLQQHQPPLQQQNFHQVTETVMVERTLVKQETLELPNSVSLETVSNVQEIQIASGTIPITTDGNPSEIPDNSTLTTMTTEKSKIKRTGTKRKKPGIKLTVLSVSNVESHAISVECQLDTSKQKTVTFKFDRDEMVPTDIANNLVAENLLPQSQRETFIELIEDIVKQLRLDPSLNLPLVAHGPPDQSAGGSPVTSRRPRERDHSLDMSKQVRHGSLTRQSSHRSSYKVHRRHRSRDETSNASTPTKMLPIDQILSHITNAALSEKTETTPGMIETQVPPSTESAEASRRSSTSTQNTDILTPTNAIDLLDSQESIISTTSAITVIEADSYGQELKSEMSNNITGLLPESTIKSVQEVDPIAQKNENVTLIGNESREEIIQNQQESQDENLNRNTINLENIESQKFTAPPMRKISRFLVSPVIEQKSVVSEGEMTIQHEVVEKMTVSIKPETIGASETIIHSNYTENVQSTKTSIEEIDTGAQQAIIQQQSQTMQLLQNSVQTKMDATQINKIPTQNSTTGYMIHTKQGAANDIDSVLQSQQNTVVTTPIVDIQQNLSIASIPIQNPRIIPHVGQMQHEISIPSQIQQLRQPQHVNIQNSAQILQQPNTDERNRRISNISNNSNISTDSQQSETNNVNMEERKVSGISNQHIQQQAYLSQQSQDGISNGIQIANGTVETAQQTQQVAHHNALHTTLTGILPSASTQIPSQTTTVTETAPKTKVKEVSSTLPDLAQNLANILSNPKSKSAHSMAQGHEPLQNSTVMQPVLHSEQYFQPIQPEICMQNLQIQHQLQQNMQQTIQAQTNFPSNIPTQTPILQQGLMQVVSQANVQQPIDTQLQSQILHNQQHNLPSHTAIQGQWVVPSYGTLPGQNIIQLQPIQHVHVIQSQATLQHMMPMQIQPQTQIQHQQSISESIDNSMLIEQQNLQLKLPEAKHIATKTDDINPECNISRRTSSDCQVISSENEYSSHDITPEHTLVESVETTNYQQQMTREQHRKLSQQNSLDKPTESCIGGPQTIADLQQKLVQLTSQPSESLIVSTPPISHPATPHIQQITSIQDAHVITLQQKFGTIPGIPATAFQPLTSLSPQSTIHSGHSVFINENSSGLDNSNLDLESPTPVSGGGVLCTQEMASPNKENAKSRMQRPGCRLQELEHELAKIHQKSSITATSSSQNSIISAPMTMIYSAPAQNLPYQQQALLPTIQPLNNVSVAPVASNVVTSLSNAETFISHENQDNSSVTAVERITLNQPVRKISRFMVSKVAGPPTNETSSQNQSLDDGKNVESRTCIGSCHTDEHSNGATPIQMLHSREGSAPPIQNSISSNVPLSEQYEKEERFPSLTPSEEYQLLIKRQTMELETLQRRHREELERFQQHQLQLLIQQQQQASAFHQHHPLLYHTITGQSRVPGLEDYIMFSPATQTPMQRKLSYSPDTEETLRLATQKLKQPAQSAGSAIPHAYVIPVPIVPSENLQSISSSAQTSATSEIPDVGVVSTNGPTTQVLGQSQYQFGPTTLPDVTTQGSSTSTLVTSAMAGSSAGSTGYIHYHEPALQAFSYAPHGSFFLPAGYRLIYAPQTAGATPQMQPATPATPQLGNSSNDGTPPGEPQQYSTESQLD</sequence>
<feature type="region of interest" description="Disordered" evidence="11">
    <location>
        <begin position="1863"/>
        <end position="1898"/>
    </location>
</feature>
<comment type="catalytic activity">
    <reaction evidence="9">
        <text>L-seryl-[protein] + ATP = O-phospho-L-seryl-[protein] + ADP + H(+)</text>
        <dbReference type="Rhea" id="RHEA:17989"/>
        <dbReference type="Rhea" id="RHEA-COMP:9863"/>
        <dbReference type="Rhea" id="RHEA-COMP:11604"/>
        <dbReference type="ChEBI" id="CHEBI:15378"/>
        <dbReference type="ChEBI" id="CHEBI:29999"/>
        <dbReference type="ChEBI" id="CHEBI:30616"/>
        <dbReference type="ChEBI" id="CHEBI:83421"/>
        <dbReference type="ChEBI" id="CHEBI:456216"/>
        <dbReference type="EC" id="2.7.11.1"/>
    </reaction>
</comment>
<evidence type="ECO:0000256" key="6">
    <source>
        <dbReference type="ARBA" id="ARBA00022777"/>
    </source>
</evidence>
<feature type="compositionally biased region" description="Polar residues" evidence="11">
    <location>
        <begin position="174"/>
        <end position="189"/>
    </location>
</feature>
<dbReference type="PROSITE" id="PS50011">
    <property type="entry name" value="PROTEIN_KINASE_DOM"/>
    <property type="match status" value="1"/>
</dbReference>
<dbReference type="PROSITE" id="PS00108">
    <property type="entry name" value="PROTEIN_KINASE_ST"/>
    <property type="match status" value="1"/>
</dbReference>
<comment type="catalytic activity">
    <reaction evidence="8">
        <text>L-threonyl-[protein] + ATP = O-phospho-L-threonyl-[protein] + ADP + H(+)</text>
        <dbReference type="Rhea" id="RHEA:46608"/>
        <dbReference type="Rhea" id="RHEA-COMP:11060"/>
        <dbReference type="Rhea" id="RHEA-COMP:11605"/>
        <dbReference type="ChEBI" id="CHEBI:15378"/>
        <dbReference type="ChEBI" id="CHEBI:30013"/>
        <dbReference type="ChEBI" id="CHEBI:30616"/>
        <dbReference type="ChEBI" id="CHEBI:61977"/>
        <dbReference type="ChEBI" id="CHEBI:456216"/>
        <dbReference type="EC" id="2.7.11.1"/>
    </reaction>
</comment>
<feature type="compositionally biased region" description="Polar residues" evidence="11">
    <location>
        <begin position="2866"/>
        <end position="2876"/>
    </location>
</feature>
<dbReference type="InterPro" id="IPR056865">
    <property type="entry name" value="CCTL2_WNK"/>
</dbReference>
<dbReference type="KEGG" id="csol:105366489"/>
<dbReference type="RefSeq" id="XP_011503248.1">
    <property type="nucleotide sequence ID" value="XM_011504946.1"/>
</dbReference>
<feature type="compositionally biased region" description="Low complexity" evidence="11">
    <location>
        <begin position="1879"/>
        <end position="1892"/>
    </location>
</feature>
<feature type="compositionally biased region" description="Polar residues" evidence="11">
    <location>
        <begin position="3205"/>
        <end position="3214"/>
    </location>
</feature>
<feature type="region of interest" description="Disordered" evidence="11">
    <location>
        <begin position="3176"/>
        <end position="3214"/>
    </location>
</feature>
<keyword evidence="13" id="KW-1185">Reference proteome</keyword>
<evidence type="ECO:0000256" key="11">
    <source>
        <dbReference type="SAM" id="MobiDB-lite"/>
    </source>
</evidence>
<dbReference type="CTD" id="40391"/>
<dbReference type="FunFam" id="1.10.510.10:FF:000006">
    <property type="entry name" value="Serine/threonine-protein kinase WNK1 isoform 2"/>
    <property type="match status" value="1"/>
</dbReference>
<keyword evidence="3" id="KW-0723">Serine/threonine-protein kinase</keyword>
<feature type="compositionally biased region" description="Low complexity" evidence="11">
    <location>
        <begin position="2214"/>
        <end position="2224"/>
    </location>
</feature>
<feature type="compositionally biased region" description="Polar residues" evidence="11">
    <location>
        <begin position="198"/>
        <end position="211"/>
    </location>
</feature>
<feature type="coiled-coil region" evidence="10">
    <location>
        <begin position="970"/>
        <end position="1009"/>
    </location>
</feature>
<dbReference type="Gene3D" id="1.10.510.10">
    <property type="entry name" value="Transferase(Phosphotransferase) domain 1"/>
    <property type="match status" value="1"/>
</dbReference>
<dbReference type="CDD" id="cd13983">
    <property type="entry name" value="STKc_WNK"/>
    <property type="match status" value="1"/>
</dbReference>
<organism evidence="13 14">
    <name type="scientific">Ceratosolen solmsi marchali</name>
    <dbReference type="NCBI Taxonomy" id="326594"/>
    <lineage>
        <taxon>Eukaryota</taxon>
        <taxon>Metazoa</taxon>
        <taxon>Ecdysozoa</taxon>
        <taxon>Arthropoda</taxon>
        <taxon>Hexapoda</taxon>
        <taxon>Insecta</taxon>
        <taxon>Pterygota</taxon>
        <taxon>Neoptera</taxon>
        <taxon>Endopterygota</taxon>
        <taxon>Hymenoptera</taxon>
        <taxon>Apocrita</taxon>
        <taxon>Proctotrupomorpha</taxon>
        <taxon>Chalcidoidea</taxon>
        <taxon>Agaonidae</taxon>
        <taxon>Agaoninae</taxon>
        <taxon>Ceratosolen</taxon>
    </lineage>
</organism>
<feature type="compositionally biased region" description="Basic residues" evidence="11">
    <location>
        <begin position="1819"/>
        <end position="1832"/>
    </location>
</feature>
<dbReference type="Pfam" id="PF24889">
    <property type="entry name" value="CCTL2_WNK"/>
    <property type="match status" value="1"/>
</dbReference>
<evidence type="ECO:0000256" key="5">
    <source>
        <dbReference type="ARBA" id="ARBA00022741"/>
    </source>
</evidence>
<feature type="region of interest" description="Disordered" evidence="11">
    <location>
        <begin position="1776"/>
        <end position="1849"/>
    </location>
</feature>
<keyword evidence="5" id="KW-0547">Nucleotide-binding</keyword>
<dbReference type="Pfam" id="PF00069">
    <property type="entry name" value="Pkinase"/>
    <property type="match status" value="1"/>
</dbReference>
<feature type="region of interest" description="Disordered" evidence="11">
    <location>
        <begin position="1533"/>
        <end position="1567"/>
    </location>
</feature>
<feature type="compositionally biased region" description="Polar residues" evidence="11">
    <location>
        <begin position="155"/>
        <end position="166"/>
    </location>
</feature>
<dbReference type="PANTHER" id="PTHR13902">
    <property type="entry name" value="SERINE/THREONINE-PROTEIN KINASE WNK WITH NO LYSINE -RELATED"/>
    <property type="match status" value="1"/>
</dbReference>
<feature type="coiled-coil region" evidence="10">
    <location>
        <begin position="2942"/>
        <end position="2976"/>
    </location>
</feature>
<keyword evidence="4" id="KW-0808">Transferase</keyword>